<dbReference type="Proteomes" id="UP000191672">
    <property type="component" value="Unassembled WGS sequence"/>
</dbReference>
<sequence length="334" mass="38941">MSRANNPAASRDMPKSWSSGRILTESQRQQKRNKDRINKEKRRKKDKKVLEEFELKLSALETQLHKPSGKPYCSTRLCFTFSTIHLMSVKDAYCMQCDFALCYPLKQDQTYVLKNYGDQLLGQVHHFTRSQVCLNESISQDVLIRAILFGWDDVKTGTFWCPLWEIIYRLDTAIFSGSGLLTRLSMLKTIHSLLQCFMQTTGFRDIPAWYRPRYVPTTSASNVNLLTGAGDRPSQLMFDHDISADYFAWPGLRERLVLTGSQILTDEFFSNFALSFRLIWKQELSAVYAFDPITELYSLSRRFTESLRDIQNWTMDQKFFEAFPEIYYDFTLGI</sequence>
<feature type="region of interest" description="Disordered" evidence="1">
    <location>
        <begin position="1"/>
        <end position="43"/>
    </location>
</feature>
<organism evidence="2 3">
    <name type="scientific">Penicillium antarcticum</name>
    <dbReference type="NCBI Taxonomy" id="416450"/>
    <lineage>
        <taxon>Eukaryota</taxon>
        <taxon>Fungi</taxon>
        <taxon>Dikarya</taxon>
        <taxon>Ascomycota</taxon>
        <taxon>Pezizomycotina</taxon>
        <taxon>Eurotiomycetes</taxon>
        <taxon>Eurotiomycetidae</taxon>
        <taxon>Eurotiales</taxon>
        <taxon>Aspergillaceae</taxon>
        <taxon>Penicillium</taxon>
    </lineage>
</organism>
<dbReference type="EMBL" id="MDYN01000009">
    <property type="protein sequence ID" value="OQD85700.1"/>
    <property type="molecule type" value="Genomic_DNA"/>
</dbReference>
<keyword evidence="3" id="KW-1185">Reference proteome</keyword>
<protein>
    <recommendedName>
        <fullName evidence="4">BZIP domain-containing protein</fullName>
    </recommendedName>
</protein>
<accession>A0A1V6Q8Z1</accession>
<evidence type="ECO:0000256" key="1">
    <source>
        <dbReference type="SAM" id="MobiDB-lite"/>
    </source>
</evidence>
<reference evidence="3" key="1">
    <citation type="journal article" date="2017" name="Nat. Microbiol.">
        <title>Global analysis of biosynthetic gene clusters reveals vast potential of secondary metabolite production in Penicillium species.</title>
        <authorList>
            <person name="Nielsen J.C."/>
            <person name="Grijseels S."/>
            <person name="Prigent S."/>
            <person name="Ji B."/>
            <person name="Dainat J."/>
            <person name="Nielsen K.F."/>
            <person name="Frisvad J.C."/>
            <person name="Workman M."/>
            <person name="Nielsen J."/>
        </authorList>
    </citation>
    <scope>NUCLEOTIDE SEQUENCE [LARGE SCALE GENOMIC DNA]</scope>
    <source>
        <strain evidence="3">IBT 31811</strain>
    </source>
</reference>
<dbReference type="InterPro" id="IPR021833">
    <property type="entry name" value="DUF3425"/>
</dbReference>
<dbReference type="Pfam" id="PF11905">
    <property type="entry name" value="DUF3425"/>
    <property type="match status" value="1"/>
</dbReference>
<name>A0A1V6Q8Z1_9EURO</name>
<evidence type="ECO:0000313" key="2">
    <source>
        <dbReference type="EMBL" id="OQD85700.1"/>
    </source>
</evidence>
<gene>
    <name evidence="2" type="ORF">PENANT_c009G01805</name>
</gene>
<evidence type="ECO:0008006" key="4">
    <source>
        <dbReference type="Google" id="ProtNLM"/>
    </source>
</evidence>
<dbReference type="PANTHER" id="PTHR37012">
    <property type="entry name" value="B-ZIP TRANSCRIPTION FACTOR (EUROFUNG)-RELATED"/>
    <property type="match status" value="1"/>
</dbReference>
<comment type="caution">
    <text evidence="2">The sequence shown here is derived from an EMBL/GenBank/DDBJ whole genome shotgun (WGS) entry which is preliminary data.</text>
</comment>
<evidence type="ECO:0000313" key="3">
    <source>
        <dbReference type="Proteomes" id="UP000191672"/>
    </source>
</evidence>
<feature type="compositionally biased region" description="Polar residues" evidence="1">
    <location>
        <begin position="16"/>
        <end position="27"/>
    </location>
</feature>
<feature type="compositionally biased region" description="Basic residues" evidence="1">
    <location>
        <begin position="29"/>
        <end position="43"/>
    </location>
</feature>
<proteinExistence type="predicted"/>
<dbReference type="PANTHER" id="PTHR37012:SF7">
    <property type="entry name" value="B-ZIP TRANSCRIPTION FACTOR (EUROFUNG)-RELATED"/>
    <property type="match status" value="1"/>
</dbReference>
<dbReference type="AlphaFoldDB" id="A0A1V6Q8Z1"/>